<accession>T0L805</accession>
<dbReference type="OrthoDB" id="272481at2759"/>
<gene>
    <name evidence="2" type="ORF">NAPIS_ORF01838</name>
</gene>
<dbReference type="HOGENOM" id="CLU_831823_0_0_1"/>
<dbReference type="GO" id="GO:0003676">
    <property type="term" value="F:nucleic acid binding"/>
    <property type="evidence" value="ECO:0007669"/>
    <property type="project" value="InterPro"/>
</dbReference>
<protein>
    <submittedName>
        <fullName evidence="2">Brca1 interacting protein c-terminal helicase 1</fullName>
    </submittedName>
</protein>
<dbReference type="GO" id="GO:0005634">
    <property type="term" value="C:nucleus"/>
    <property type="evidence" value="ECO:0007669"/>
    <property type="project" value="TreeGrafter"/>
</dbReference>
<dbReference type="PANTHER" id="PTHR11472:SF47">
    <property type="entry name" value="FANCONI ANEMIA GROUP J PROTEIN"/>
    <property type="match status" value="1"/>
</dbReference>
<dbReference type="GO" id="GO:0006289">
    <property type="term" value="P:nucleotide-excision repair"/>
    <property type="evidence" value="ECO:0007669"/>
    <property type="project" value="TreeGrafter"/>
</dbReference>
<dbReference type="SUPFAM" id="SSF52540">
    <property type="entry name" value="P-loop containing nucleoside triphosphate hydrolases"/>
    <property type="match status" value="1"/>
</dbReference>
<dbReference type="PANTHER" id="PTHR11472">
    <property type="entry name" value="DNA REPAIR DEAD HELICASE RAD3/XP-D SUBFAMILY MEMBER"/>
    <property type="match status" value="1"/>
</dbReference>
<keyword evidence="3" id="KW-1185">Reference proteome</keyword>
<dbReference type="GO" id="GO:0005524">
    <property type="term" value="F:ATP binding"/>
    <property type="evidence" value="ECO:0007669"/>
    <property type="project" value="InterPro"/>
</dbReference>
<dbReference type="VEuPathDB" id="MicrosporidiaDB:NAPIS_ORF01838"/>
<dbReference type="SMART" id="SM00491">
    <property type="entry name" value="HELICc2"/>
    <property type="match status" value="1"/>
</dbReference>
<keyword evidence="2" id="KW-0067">ATP-binding</keyword>
<evidence type="ECO:0000313" key="2">
    <source>
        <dbReference type="EMBL" id="EQB60598.1"/>
    </source>
</evidence>
<organism evidence="2 3">
    <name type="scientific">Vairimorpha apis BRL 01</name>
    <dbReference type="NCBI Taxonomy" id="1037528"/>
    <lineage>
        <taxon>Eukaryota</taxon>
        <taxon>Fungi</taxon>
        <taxon>Fungi incertae sedis</taxon>
        <taxon>Microsporidia</taxon>
        <taxon>Nosematidae</taxon>
        <taxon>Vairimorpha</taxon>
    </lineage>
</organism>
<sequence>MFKKFKEKSQQIKNYDKTIGRTKIRIKKGKQIKEELEEIGITKEFMTIYKDALFSIEKEEEAKDLVNRNTWNIIESLDQILSALLFTNCDVYSYAFTKEENNYKNNVIYSYNFWLMDSAYIFGPFVKQVKSLVILSGTLNPFASFTSELGHKFNHQIMAPHLITEKQVFISCLKTGHLKQEIVGTYTKSDNLTYLDQIAKVIYDTAIKVSPHGGTLVFVPSYAFLDNLYKRVKNFNIENLFIEPKSGSQGEFEKILKKYHNRISLKVPVVLLCVYRGKAAEGMDFKDSSARAVICVGIPYPSLVDPQIELKKNTMMNTNILKVINGMRHRLLEL</sequence>
<reference evidence="2 3" key="1">
    <citation type="journal article" date="2013" name="BMC Genomics">
        <title>Genome sequencing and comparative genomics of honey bee microsporidia, Nosema apis reveal novel insights into host-parasite interactions.</title>
        <authorList>
            <person name="Chen Yp."/>
            <person name="Pettis J.S."/>
            <person name="Zhao Y."/>
            <person name="Liu X."/>
            <person name="Tallon L.J."/>
            <person name="Sadzewicz L.D."/>
            <person name="Li R."/>
            <person name="Zheng H."/>
            <person name="Huang S."/>
            <person name="Zhang X."/>
            <person name="Hamilton M.C."/>
            <person name="Pernal S.F."/>
            <person name="Melathopoulos A.P."/>
            <person name="Yan X."/>
            <person name="Evans J.D."/>
        </authorList>
    </citation>
    <scope>NUCLEOTIDE SEQUENCE [LARGE SCALE GENOMIC DNA]</scope>
    <source>
        <strain evidence="2 3">BRL 01</strain>
    </source>
</reference>
<dbReference type="AlphaFoldDB" id="T0L805"/>
<dbReference type="EMBL" id="KE647269">
    <property type="protein sequence ID" value="EQB60598.1"/>
    <property type="molecule type" value="Genomic_DNA"/>
</dbReference>
<dbReference type="Gene3D" id="1.10.275.40">
    <property type="match status" value="1"/>
</dbReference>
<evidence type="ECO:0000313" key="3">
    <source>
        <dbReference type="Proteomes" id="UP000053780"/>
    </source>
</evidence>
<dbReference type="InterPro" id="IPR027417">
    <property type="entry name" value="P-loop_NTPase"/>
</dbReference>
<dbReference type="GO" id="GO:1990918">
    <property type="term" value="P:double-strand break repair involved in meiotic recombination"/>
    <property type="evidence" value="ECO:0007669"/>
    <property type="project" value="TreeGrafter"/>
</dbReference>
<dbReference type="Gene3D" id="3.40.50.300">
    <property type="entry name" value="P-loop containing nucleotide triphosphate hydrolases"/>
    <property type="match status" value="2"/>
</dbReference>
<name>T0L805_9MICR</name>
<dbReference type="GO" id="GO:0016818">
    <property type="term" value="F:hydrolase activity, acting on acid anhydrides, in phosphorus-containing anhydrides"/>
    <property type="evidence" value="ECO:0007669"/>
    <property type="project" value="InterPro"/>
</dbReference>
<dbReference type="InterPro" id="IPR045028">
    <property type="entry name" value="DinG/Rad3-like"/>
</dbReference>
<dbReference type="InterPro" id="IPR006555">
    <property type="entry name" value="ATP-dep_Helicase_C"/>
</dbReference>
<dbReference type="GO" id="GO:0003678">
    <property type="term" value="F:DNA helicase activity"/>
    <property type="evidence" value="ECO:0007669"/>
    <property type="project" value="TreeGrafter"/>
</dbReference>
<feature type="domain" description="ATP-dependent helicase C-terminal" evidence="1">
    <location>
        <begin position="222"/>
        <end position="333"/>
    </location>
</feature>
<dbReference type="Proteomes" id="UP000053780">
    <property type="component" value="Unassembled WGS sequence"/>
</dbReference>
<keyword evidence="2" id="KW-0547">Nucleotide-binding</keyword>
<dbReference type="Pfam" id="PF13307">
    <property type="entry name" value="Helicase_C_2"/>
    <property type="match status" value="1"/>
</dbReference>
<evidence type="ECO:0000259" key="1">
    <source>
        <dbReference type="SMART" id="SM00491"/>
    </source>
</evidence>
<keyword evidence="2" id="KW-0347">Helicase</keyword>
<keyword evidence="2" id="KW-0378">Hydrolase</keyword>
<proteinExistence type="predicted"/>